<dbReference type="RefSeq" id="XP_035547453.1">
    <property type="nucleotide sequence ID" value="XM_035691560.1"/>
</dbReference>
<evidence type="ECO:0000313" key="1">
    <source>
        <dbReference type="Proteomes" id="UP000235220"/>
    </source>
</evidence>
<dbReference type="Proteomes" id="UP000235220">
    <property type="component" value="Chromosome 7"/>
</dbReference>
<dbReference type="AlphaFoldDB" id="A0A6P9EUD1"/>
<dbReference type="GeneID" id="118348953"/>
<evidence type="ECO:0000313" key="2">
    <source>
        <dbReference type="RefSeq" id="XP_035547453.1"/>
    </source>
</evidence>
<reference evidence="2" key="1">
    <citation type="submission" date="2025-08" db="UniProtKB">
        <authorList>
            <consortium name="RefSeq"/>
        </authorList>
    </citation>
    <scope>IDENTIFICATION</scope>
    <source>
        <tissue evidence="2">Leaves</tissue>
    </source>
</reference>
<accession>A0A6P9EUD1</accession>
<name>A0A6P9EUD1_JUGRE</name>
<keyword evidence="1" id="KW-1185">Reference proteome</keyword>
<proteinExistence type="predicted"/>
<protein>
    <submittedName>
        <fullName evidence="2">Uncharacterized protein LOC118348953</fullName>
    </submittedName>
</protein>
<gene>
    <name evidence="2" type="primary">LOC118348953</name>
</gene>
<dbReference type="KEGG" id="jre:118348953"/>
<dbReference type="OrthoDB" id="1303668at2759"/>
<organism evidence="1 2">
    <name type="scientific">Juglans regia</name>
    <name type="common">English walnut</name>
    <dbReference type="NCBI Taxonomy" id="51240"/>
    <lineage>
        <taxon>Eukaryota</taxon>
        <taxon>Viridiplantae</taxon>
        <taxon>Streptophyta</taxon>
        <taxon>Embryophyta</taxon>
        <taxon>Tracheophyta</taxon>
        <taxon>Spermatophyta</taxon>
        <taxon>Magnoliopsida</taxon>
        <taxon>eudicotyledons</taxon>
        <taxon>Gunneridae</taxon>
        <taxon>Pentapetalae</taxon>
        <taxon>rosids</taxon>
        <taxon>fabids</taxon>
        <taxon>Fagales</taxon>
        <taxon>Juglandaceae</taxon>
        <taxon>Juglans</taxon>
    </lineage>
</organism>
<sequence length="280" mass="32647">MDIKHMVGISYGNFEAEFMALLIAVEAVNAQSKSDQLLASAKKGKENSEDRVRLWWTSYSFQGSPSFIMAKKLKTLKQDLKQWNDQVFGNVFQQKRSPIEDRVWKVVADLERVILMEEISWRQKSRILWLKEGDKCMKFFYRMANSHRRNNDIDTLMVDGVASSDQRVFENHIEHYYQQLLFEEHNLRPRVDDLKSLNATFLALIPKKVGSTDVRDFRPFSLVNGRQILDSVLIANDVLDGRLKSREPGLLCKLDMEKAYDHVNWKFLLHLLERCGFGGK</sequence>
<dbReference type="InParanoid" id="A0A6P9EUD1"/>